<evidence type="ECO:0000256" key="4">
    <source>
        <dbReference type="RuleBase" id="RU003718"/>
    </source>
</evidence>
<accession>A0A068V7G0</accession>
<keyword evidence="7" id="KW-1185">Reference proteome</keyword>
<dbReference type="InParanoid" id="A0A068V7G0"/>
<dbReference type="EC" id="2.4.1.-" evidence="5"/>
<dbReference type="PANTHER" id="PTHR11926:SF774">
    <property type="entry name" value="UDP-GLYCOSYLTRANSFERASE 85A1-RELATED"/>
    <property type="match status" value="1"/>
</dbReference>
<dbReference type="SUPFAM" id="SSF53756">
    <property type="entry name" value="UDP-Glycosyltransferase/glycogen phosphorylase"/>
    <property type="match status" value="1"/>
</dbReference>
<comment type="similarity">
    <text evidence="1 4">Belongs to the UDP-glycosyltransferase family.</text>
</comment>
<reference evidence="7" key="1">
    <citation type="journal article" date="2014" name="Science">
        <title>The coffee genome provides insight into the convergent evolution of caffeine biosynthesis.</title>
        <authorList>
            <person name="Denoeud F."/>
            <person name="Carretero-Paulet L."/>
            <person name="Dereeper A."/>
            <person name="Droc G."/>
            <person name="Guyot R."/>
            <person name="Pietrella M."/>
            <person name="Zheng C."/>
            <person name="Alberti A."/>
            <person name="Anthony F."/>
            <person name="Aprea G."/>
            <person name="Aury J.M."/>
            <person name="Bento P."/>
            <person name="Bernard M."/>
            <person name="Bocs S."/>
            <person name="Campa C."/>
            <person name="Cenci A."/>
            <person name="Combes M.C."/>
            <person name="Crouzillat D."/>
            <person name="Da Silva C."/>
            <person name="Daddiego L."/>
            <person name="De Bellis F."/>
            <person name="Dussert S."/>
            <person name="Garsmeur O."/>
            <person name="Gayraud T."/>
            <person name="Guignon V."/>
            <person name="Jahn K."/>
            <person name="Jamilloux V."/>
            <person name="Joet T."/>
            <person name="Labadie K."/>
            <person name="Lan T."/>
            <person name="Leclercq J."/>
            <person name="Lepelley M."/>
            <person name="Leroy T."/>
            <person name="Li L.T."/>
            <person name="Librado P."/>
            <person name="Lopez L."/>
            <person name="Munoz A."/>
            <person name="Noel B."/>
            <person name="Pallavicini A."/>
            <person name="Perrotta G."/>
            <person name="Poncet V."/>
            <person name="Pot D."/>
            <person name="Priyono X."/>
            <person name="Rigoreau M."/>
            <person name="Rouard M."/>
            <person name="Rozas J."/>
            <person name="Tranchant-Dubreuil C."/>
            <person name="VanBuren R."/>
            <person name="Zhang Q."/>
            <person name="Andrade A.C."/>
            <person name="Argout X."/>
            <person name="Bertrand B."/>
            <person name="de Kochko A."/>
            <person name="Graziosi G."/>
            <person name="Henry R.J."/>
            <person name="Jayarama X."/>
            <person name="Ming R."/>
            <person name="Nagai C."/>
            <person name="Rounsley S."/>
            <person name="Sankoff D."/>
            <person name="Giuliano G."/>
            <person name="Albert V.A."/>
            <person name="Wincker P."/>
            <person name="Lashermes P."/>
        </authorList>
    </citation>
    <scope>NUCLEOTIDE SEQUENCE [LARGE SCALE GENOMIC DNA]</scope>
    <source>
        <strain evidence="7">cv. DH200-94</strain>
    </source>
</reference>
<keyword evidence="3 4" id="KW-0808">Transferase</keyword>
<dbReference type="InterPro" id="IPR035595">
    <property type="entry name" value="UDP_glycos_trans_CS"/>
</dbReference>
<evidence type="ECO:0000313" key="7">
    <source>
        <dbReference type="Proteomes" id="UP000295252"/>
    </source>
</evidence>
<dbReference type="PROSITE" id="PS00375">
    <property type="entry name" value="UDPGT"/>
    <property type="match status" value="1"/>
</dbReference>
<dbReference type="FunFam" id="3.40.50.2000:FF:000065">
    <property type="entry name" value="Glycosyltransferase"/>
    <property type="match status" value="1"/>
</dbReference>
<protein>
    <recommendedName>
        <fullName evidence="5">Glycosyltransferase</fullName>
        <ecNumber evidence="5">2.4.1.-</ecNumber>
    </recommendedName>
</protein>
<dbReference type="Gramene" id="CDP16497">
    <property type="protein sequence ID" value="CDP16497"/>
    <property type="gene ID" value="GSCOC_T00018468001"/>
</dbReference>
<evidence type="ECO:0000256" key="1">
    <source>
        <dbReference type="ARBA" id="ARBA00009995"/>
    </source>
</evidence>
<dbReference type="PhylomeDB" id="A0A068V7G0"/>
<sequence>MAEAIKPHAVCIAYPHQSHIKATMNLAKLLHHRGYFITFVNTDFNHKRLLRSKGPSFLECLPDFRFETIPDGLSPSDSDSSQDASALCESITHNFLAPFRNLLVKLNENPSTENPPVTCIVADGLMFFTFAAAEEFGIPVAAIFTLAACGVMGYYKFSSLFENGLAPLKDVRYLKNGYLENTSIQWIAEKSIRLKDLPSRLRTADPNDVLFHFLMESAQDASKASVVIIHTFDALEKEILEFLSSKYPLVHAIGPLSLLLNKIPKENPLNSLDCNMWKEEAECLQWLNSQKHSSVLYVNFGSVVAPTPEQLGEFCWGIVNSKHPFLWIIRPDLVDGKSSALPDEILAETKDKGFLAGWCPQEEVLNHPSVGGFLTHSGWNSTIESLSSGVPMICWPVNADQQINCRYACSEWEVGLEIDQEVKRDEVERVVRELMDGEQGKTLRNNAKYWKKVAEEATSEYGSSSLSMDQLVKILSASRN</sequence>
<dbReference type="FunFam" id="3.40.50.2000:FF:000027">
    <property type="entry name" value="Glycosyltransferase"/>
    <property type="match status" value="1"/>
</dbReference>
<dbReference type="PANTHER" id="PTHR11926">
    <property type="entry name" value="GLUCOSYL/GLUCURONOSYL TRANSFERASES"/>
    <property type="match status" value="1"/>
</dbReference>
<evidence type="ECO:0000313" key="6">
    <source>
        <dbReference type="EMBL" id="CDP16497.1"/>
    </source>
</evidence>
<keyword evidence="2 4" id="KW-0328">Glycosyltransferase</keyword>
<dbReference type="Gene3D" id="3.40.50.2000">
    <property type="entry name" value="Glycogen Phosphorylase B"/>
    <property type="match status" value="2"/>
</dbReference>
<dbReference type="OMA" id="VPLICCP"/>
<dbReference type="EMBL" id="HG739212">
    <property type="protein sequence ID" value="CDP16497.1"/>
    <property type="molecule type" value="Genomic_DNA"/>
</dbReference>
<proteinExistence type="inferred from homology"/>
<dbReference type="Pfam" id="PF00201">
    <property type="entry name" value="UDPGT"/>
    <property type="match status" value="1"/>
</dbReference>
<gene>
    <name evidence="6" type="ORF">GSCOC_T00018468001</name>
</gene>
<evidence type="ECO:0000256" key="3">
    <source>
        <dbReference type="ARBA" id="ARBA00022679"/>
    </source>
</evidence>
<dbReference type="GO" id="GO:0080044">
    <property type="term" value="F:quercetin 7-O-glucosyltransferase activity"/>
    <property type="evidence" value="ECO:0007669"/>
    <property type="project" value="TreeGrafter"/>
</dbReference>
<dbReference type="AlphaFoldDB" id="A0A068V7G0"/>
<dbReference type="GO" id="GO:0080043">
    <property type="term" value="F:quercetin 3-O-glucosyltransferase activity"/>
    <property type="evidence" value="ECO:0007669"/>
    <property type="project" value="TreeGrafter"/>
</dbReference>
<evidence type="ECO:0000256" key="5">
    <source>
        <dbReference type="RuleBase" id="RU362057"/>
    </source>
</evidence>
<dbReference type="CDD" id="cd03784">
    <property type="entry name" value="GT1_Gtf-like"/>
    <property type="match status" value="1"/>
</dbReference>
<organism evidence="6 7">
    <name type="scientific">Coffea canephora</name>
    <name type="common">Robusta coffee</name>
    <dbReference type="NCBI Taxonomy" id="49390"/>
    <lineage>
        <taxon>Eukaryota</taxon>
        <taxon>Viridiplantae</taxon>
        <taxon>Streptophyta</taxon>
        <taxon>Embryophyta</taxon>
        <taxon>Tracheophyta</taxon>
        <taxon>Spermatophyta</taxon>
        <taxon>Magnoliopsida</taxon>
        <taxon>eudicotyledons</taxon>
        <taxon>Gunneridae</taxon>
        <taxon>Pentapetalae</taxon>
        <taxon>asterids</taxon>
        <taxon>lamiids</taxon>
        <taxon>Gentianales</taxon>
        <taxon>Rubiaceae</taxon>
        <taxon>Ixoroideae</taxon>
        <taxon>Gardenieae complex</taxon>
        <taxon>Bertiereae - Coffeeae clade</taxon>
        <taxon>Coffeeae</taxon>
        <taxon>Coffea</taxon>
    </lineage>
</organism>
<name>A0A068V7G0_COFCA</name>
<evidence type="ECO:0000256" key="2">
    <source>
        <dbReference type="ARBA" id="ARBA00022676"/>
    </source>
</evidence>
<dbReference type="Proteomes" id="UP000295252">
    <property type="component" value="Chromosome II"/>
</dbReference>
<dbReference type="InterPro" id="IPR002213">
    <property type="entry name" value="UDP_glucos_trans"/>
</dbReference>